<accession>A0A0P9JUG2</accession>
<sequence>MVLKMKAAKASANTPSQLPACSFGGEVIKNHNALKMFRPEGRSPRMNTTPDTCMQNRGSPH</sequence>
<dbReference type="EMBL" id="LJPM01000268">
    <property type="protein sequence ID" value="KPW20018.1"/>
    <property type="molecule type" value="Genomic_DNA"/>
</dbReference>
<dbReference type="AlphaFoldDB" id="A0A0P9JUG2"/>
<evidence type="ECO:0000313" key="2">
    <source>
        <dbReference type="EMBL" id="KPW20018.1"/>
    </source>
</evidence>
<protein>
    <submittedName>
        <fullName evidence="2">Uncharacterized protein</fullName>
    </submittedName>
</protein>
<proteinExistence type="predicted"/>
<comment type="caution">
    <text evidence="2">The sequence shown here is derived from an EMBL/GenBank/DDBJ whole genome shotgun (WGS) entry which is preliminary data.</text>
</comment>
<gene>
    <name evidence="2" type="ORF">ALO91_102941</name>
</gene>
<dbReference type="Proteomes" id="UP000050297">
    <property type="component" value="Unassembled WGS sequence"/>
</dbReference>
<reference evidence="2 3" key="1">
    <citation type="submission" date="2015-09" db="EMBL/GenBank/DDBJ databases">
        <title>Genome announcement of multiple Pseudomonas syringae strains.</title>
        <authorList>
            <person name="Thakur S."/>
            <person name="Wang P.W."/>
            <person name="Gong Y."/>
            <person name="Weir B.S."/>
            <person name="Guttman D.S."/>
        </authorList>
    </citation>
    <scope>NUCLEOTIDE SEQUENCE [LARGE SCALE GENOMIC DNA]</scope>
    <source>
        <strain evidence="2 3">ICMP2802</strain>
    </source>
</reference>
<feature type="compositionally biased region" description="Polar residues" evidence="1">
    <location>
        <begin position="45"/>
        <end position="61"/>
    </location>
</feature>
<name>A0A0P9JUG2_PSESX</name>
<organism evidence="2 3">
    <name type="scientific">Pseudomonas syringae pv. aceris</name>
    <dbReference type="NCBI Taxonomy" id="199198"/>
    <lineage>
        <taxon>Bacteria</taxon>
        <taxon>Pseudomonadati</taxon>
        <taxon>Pseudomonadota</taxon>
        <taxon>Gammaproteobacteria</taxon>
        <taxon>Pseudomonadales</taxon>
        <taxon>Pseudomonadaceae</taxon>
        <taxon>Pseudomonas</taxon>
        <taxon>Pseudomonas syringae</taxon>
    </lineage>
</organism>
<evidence type="ECO:0000256" key="1">
    <source>
        <dbReference type="SAM" id="MobiDB-lite"/>
    </source>
</evidence>
<evidence type="ECO:0000313" key="3">
    <source>
        <dbReference type="Proteomes" id="UP000050297"/>
    </source>
</evidence>
<feature type="region of interest" description="Disordered" evidence="1">
    <location>
        <begin position="38"/>
        <end position="61"/>
    </location>
</feature>